<reference evidence="2 3" key="1">
    <citation type="submission" date="2019-06" db="EMBL/GenBank/DDBJ databases">
        <title>Sequencing the genomes of 1000 actinobacteria strains.</title>
        <authorList>
            <person name="Klenk H.-P."/>
        </authorList>
    </citation>
    <scope>NUCLEOTIDE SEQUENCE [LARGE SCALE GENOMIC DNA]</scope>
    <source>
        <strain evidence="2 3">DSM 4813</strain>
    </source>
</reference>
<dbReference type="AlphaFoldDB" id="A0A542ZB01"/>
<name>A0A542ZB01_RARFA</name>
<evidence type="ECO:0000313" key="2">
    <source>
        <dbReference type="EMBL" id="TQL57471.1"/>
    </source>
</evidence>
<dbReference type="OrthoDB" id="5147458at2"/>
<evidence type="ECO:0000256" key="1">
    <source>
        <dbReference type="SAM" id="SignalP"/>
    </source>
</evidence>
<keyword evidence="3" id="KW-1185">Reference proteome</keyword>
<dbReference type="Proteomes" id="UP000315389">
    <property type="component" value="Unassembled WGS sequence"/>
</dbReference>
<evidence type="ECO:0008006" key="4">
    <source>
        <dbReference type="Google" id="ProtNLM"/>
    </source>
</evidence>
<dbReference type="EMBL" id="VFOS01000004">
    <property type="protein sequence ID" value="TQL57471.1"/>
    <property type="molecule type" value="Genomic_DNA"/>
</dbReference>
<organism evidence="2 3">
    <name type="scientific">Rarobacter faecitabidus</name>
    <dbReference type="NCBI Taxonomy" id="13243"/>
    <lineage>
        <taxon>Bacteria</taxon>
        <taxon>Bacillati</taxon>
        <taxon>Actinomycetota</taxon>
        <taxon>Actinomycetes</taxon>
        <taxon>Micrococcales</taxon>
        <taxon>Rarobacteraceae</taxon>
        <taxon>Rarobacter</taxon>
    </lineage>
</organism>
<feature type="signal peptide" evidence="1">
    <location>
        <begin position="1"/>
        <end position="25"/>
    </location>
</feature>
<dbReference type="RefSeq" id="WP_142121980.1">
    <property type="nucleotide sequence ID" value="NZ_BAAASV010000002.1"/>
</dbReference>
<comment type="caution">
    <text evidence="2">The sequence shown here is derived from an EMBL/GenBank/DDBJ whole genome shotgun (WGS) entry which is preliminary data.</text>
</comment>
<keyword evidence="1" id="KW-0732">Signal</keyword>
<proteinExistence type="predicted"/>
<protein>
    <recommendedName>
        <fullName evidence="4">MspA protein</fullName>
    </recommendedName>
</protein>
<evidence type="ECO:0000313" key="3">
    <source>
        <dbReference type="Proteomes" id="UP000315389"/>
    </source>
</evidence>
<sequence>MKKLGVLLFGTAIAMIAISPTAAQAEPEPGDVIIKDIAEDGSTIILGGQTQDIDPTRYDYVAPPTGGITPMSASGIGTVPGFTFGWKGLTITVPGGTIYHSISGSGLTVTKETANFVFKLPKYVQLCNTQWQFQNRHGSTIYSTYTSPLRTGCTYGYIPDHTYSTKRNVKTGQLCARMFVAGTYRGEQCHNVYP</sequence>
<gene>
    <name evidence="2" type="ORF">FB461_2208</name>
</gene>
<accession>A0A542ZB01</accession>
<feature type="chain" id="PRO_5021819891" description="MspA protein" evidence="1">
    <location>
        <begin position="26"/>
        <end position="194"/>
    </location>
</feature>